<dbReference type="AlphaFoldDB" id="A0A1B6FH49"/>
<dbReference type="GO" id="GO:0006401">
    <property type="term" value="P:RNA catabolic process"/>
    <property type="evidence" value="ECO:0007669"/>
    <property type="project" value="InterPro"/>
</dbReference>
<dbReference type="EMBL" id="GECZ01020269">
    <property type="protein sequence ID" value="JAS49500.1"/>
    <property type="molecule type" value="Transcribed_RNA"/>
</dbReference>
<dbReference type="CDD" id="cd09271">
    <property type="entry name" value="RNase_H2-C"/>
    <property type="match status" value="1"/>
</dbReference>
<protein>
    <submittedName>
        <fullName evidence="1">Uncharacterized protein</fullName>
    </submittedName>
</protein>
<dbReference type="PANTHER" id="PTHR47204:SF1">
    <property type="entry name" value="RIBONUCLEASE H2 SUBUNIT C"/>
    <property type="match status" value="1"/>
</dbReference>
<accession>A0A1B6FH49</accession>
<evidence type="ECO:0000313" key="1">
    <source>
        <dbReference type="EMBL" id="JAS49500.1"/>
    </source>
</evidence>
<reference evidence="1" key="1">
    <citation type="submission" date="2015-11" db="EMBL/GenBank/DDBJ databases">
        <title>De novo transcriptome assembly of four potential Pierce s Disease insect vectors from Arizona vineyards.</title>
        <authorList>
            <person name="Tassone E.E."/>
        </authorList>
    </citation>
    <scope>NUCLEOTIDE SEQUENCE</scope>
</reference>
<dbReference type="InterPro" id="IPR013924">
    <property type="entry name" value="RNase_H2_suC"/>
</dbReference>
<dbReference type="GO" id="GO:0032299">
    <property type="term" value="C:ribonuclease H2 complex"/>
    <property type="evidence" value="ECO:0007669"/>
    <property type="project" value="InterPro"/>
</dbReference>
<gene>
    <name evidence="1" type="ORF">g.11039</name>
</gene>
<dbReference type="Gene3D" id="2.40.128.680">
    <property type="match status" value="1"/>
</dbReference>
<sequence length="135" mass="15354">MKMNGAVHIQKSESIQEIPEKSVHYIPCKIHVDGSAKVSQYFLSSTNKDGELEASFRGHPLKGKVVELPKGYKGLILEETIKRSEDQERTLHVTKTFTELTYWNWDKVPTKNDVFLAAMDWIDIADALHSPVDEV</sequence>
<dbReference type="PANTHER" id="PTHR47204">
    <property type="entry name" value="OS02G0168900 PROTEIN"/>
    <property type="match status" value="1"/>
</dbReference>
<name>A0A1B6FH49_9HEMI</name>
<organism evidence="1">
    <name type="scientific">Cuerna arida</name>
    <dbReference type="NCBI Taxonomy" id="1464854"/>
    <lineage>
        <taxon>Eukaryota</taxon>
        <taxon>Metazoa</taxon>
        <taxon>Ecdysozoa</taxon>
        <taxon>Arthropoda</taxon>
        <taxon>Hexapoda</taxon>
        <taxon>Insecta</taxon>
        <taxon>Pterygota</taxon>
        <taxon>Neoptera</taxon>
        <taxon>Paraneoptera</taxon>
        <taxon>Hemiptera</taxon>
        <taxon>Auchenorrhyncha</taxon>
        <taxon>Membracoidea</taxon>
        <taxon>Cicadellidae</taxon>
        <taxon>Cicadellinae</taxon>
        <taxon>Proconiini</taxon>
        <taxon>Cuerna</taxon>
    </lineage>
</organism>
<proteinExistence type="predicted"/>
<dbReference type="Pfam" id="PF08615">
    <property type="entry name" value="RNase_H2_suC"/>
    <property type="match status" value="1"/>
</dbReference>